<feature type="region of interest" description="Disordered" evidence="5">
    <location>
        <begin position="1"/>
        <end position="31"/>
    </location>
</feature>
<feature type="coiled-coil region" evidence="4">
    <location>
        <begin position="150"/>
        <end position="416"/>
    </location>
</feature>
<feature type="region of interest" description="Disordered" evidence="5">
    <location>
        <begin position="578"/>
        <end position="598"/>
    </location>
</feature>
<evidence type="ECO:0000256" key="5">
    <source>
        <dbReference type="SAM" id="MobiDB-lite"/>
    </source>
</evidence>
<organism evidence="7 8">
    <name type="scientific">Citrus x changshan-huyou</name>
    <dbReference type="NCBI Taxonomy" id="2935761"/>
    <lineage>
        <taxon>Eukaryota</taxon>
        <taxon>Viridiplantae</taxon>
        <taxon>Streptophyta</taxon>
        <taxon>Embryophyta</taxon>
        <taxon>Tracheophyta</taxon>
        <taxon>Spermatophyta</taxon>
        <taxon>Magnoliopsida</taxon>
        <taxon>eudicotyledons</taxon>
        <taxon>Gunneridae</taxon>
        <taxon>Pentapetalae</taxon>
        <taxon>rosids</taxon>
        <taxon>malvids</taxon>
        <taxon>Sapindales</taxon>
        <taxon>Rutaceae</taxon>
        <taxon>Aurantioideae</taxon>
        <taxon>Citrus</taxon>
    </lineage>
</organism>
<keyword evidence="8" id="KW-1185">Reference proteome</keyword>
<keyword evidence="4" id="KW-0175">Coiled coil</keyword>
<feature type="domain" description="DNA endonuclease activator Ctp1 C-terminal" evidence="6">
    <location>
        <begin position="668"/>
        <end position="697"/>
    </location>
</feature>
<evidence type="ECO:0000256" key="1">
    <source>
        <dbReference type="ARBA" id="ARBA00004123"/>
    </source>
</evidence>
<evidence type="ECO:0000313" key="7">
    <source>
        <dbReference type="EMBL" id="KAK9189273.1"/>
    </source>
</evidence>
<dbReference type="AlphaFoldDB" id="A0AAP0QH19"/>
<dbReference type="Pfam" id="PF08573">
    <property type="entry name" value="SAE2"/>
    <property type="match status" value="1"/>
</dbReference>
<dbReference type="GO" id="GO:0005634">
    <property type="term" value="C:nucleus"/>
    <property type="evidence" value="ECO:0007669"/>
    <property type="project" value="UniProtKB-SubCell"/>
</dbReference>
<name>A0AAP0QH19_9ROSI</name>
<keyword evidence="3" id="KW-0539">Nucleus</keyword>
<dbReference type="InterPro" id="IPR033316">
    <property type="entry name" value="RBBP8-like"/>
</dbReference>
<keyword evidence="2" id="KW-0227">DNA damage</keyword>
<dbReference type="PANTHER" id="PTHR15107">
    <property type="entry name" value="RETINOBLASTOMA BINDING PROTEIN 8"/>
    <property type="match status" value="1"/>
</dbReference>
<dbReference type="Proteomes" id="UP001428341">
    <property type="component" value="Unassembled WGS sequence"/>
</dbReference>
<gene>
    <name evidence="7" type="ORF">WN944_020679</name>
</gene>
<dbReference type="PANTHER" id="PTHR15107:SF0">
    <property type="entry name" value="DNA ENDONUCLEASE ACTIVATOR CTP1 C-TERMINAL DOMAIN-CONTAINING PROTEIN"/>
    <property type="match status" value="1"/>
</dbReference>
<dbReference type="EMBL" id="JBCGBO010000007">
    <property type="protein sequence ID" value="KAK9189273.1"/>
    <property type="molecule type" value="Genomic_DNA"/>
</dbReference>
<feature type="compositionally biased region" description="Basic and acidic residues" evidence="5">
    <location>
        <begin position="578"/>
        <end position="590"/>
    </location>
</feature>
<protein>
    <recommendedName>
        <fullName evidence="6">DNA endonuclease activator Ctp1 C-terminal domain-containing protein</fullName>
    </recommendedName>
</protein>
<comment type="subcellular location">
    <subcellularLocation>
        <location evidence="1">Nucleus</location>
    </subcellularLocation>
</comment>
<evidence type="ECO:0000256" key="2">
    <source>
        <dbReference type="ARBA" id="ARBA00022763"/>
    </source>
</evidence>
<feature type="compositionally biased region" description="Basic and acidic residues" evidence="5">
    <location>
        <begin position="7"/>
        <end position="18"/>
    </location>
</feature>
<feature type="region of interest" description="Disordered" evidence="5">
    <location>
        <begin position="526"/>
        <end position="559"/>
    </location>
</feature>
<proteinExistence type="predicted"/>
<feature type="compositionally biased region" description="Basic and acidic residues" evidence="5">
    <location>
        <begin position="541"/>
        <end position="558"/>
    </location>
</feature>
<evidence type="ECO:0000259" key="6">
    <source>
        <dbReference type="Pfam" id="PF08573"/>
    </source>
</evidence>
<comment type="caution">
    <text evidence="7">The sequence shown here is derived from an EMBL/GenBank/DDBJ whole genome shotgun (WGS) entry which is preliminary data.</text>
</comment>
<accession>A0AAP0QH19</accession>
<evidence type="ECO:0000256" key="4">
    <source>
        <dbReference type="SAM" id="Coils"/>
    </source>
</evidence>
<dbReference type="GO" id="GO:0010792">
    <property type="term" value="P:DNA double-strand break processing involved in repair via single-strand annealing"/>
    <property type="evidence" value="ECO:0007669"/>
    <property type="project" value="TreeGrafter"/>
</dbReference>
<reference evidence="7 8" key="1">
    <citation type="submission" date="2024-05" db="EMBL/GenBank/DDBJ databases">
        <title>Haplotype-resolved chromosome-level genome assembly of Huyou (Citrus changshanensis).</title>
        <authorList>
            <person name="Miao C."/>
            <person name="Chen W."/>
            <person name="Wu Y."/>
            <person name="Wang L."/>
            <person name="Zhao S."/>
            <person name="Grierson D."/>
            <person name="Xu C."/>
            <person name="Chen K."/>
        </authorList>
    </citation>
    <scope>NUCLEOTIDE SEQUENCE [LARGE SCALE GENOMIC DNA]</scope>
    <source>
        <strain evidence="7">01-14</strain>
        <tissue evidence="7">Leaf</tissue>
    </source>
</reference>
<evidence type="ECO:0000256" key="3">
    <source>
        <dbReference type="ARBA" id="ARBA00023242"/>
    </source>
</evidence>
<evidence type="ECO:0000313" key="8">
    <source>
        <dbReference type="Proteomes" id="UP001428341"/>
    </source>
</evidence>
<sequence>MGRRKRKDNEKLAREGFWKKGSKRREGKRLDIWTPPDPVGFRYSDRDPHRITEVAIEQIQISPKQGFIVDTTDTNYISGLSTLLVATIQEAKDRISQIEYIFCSQIYPNFQSNSKSLQAIYSEARKVAEDAWRDKEKELLFEMNQIQLQKQQAVEENKTLKFDKAKLLQEQEEKTGQLLVKLESQRCEINELKQELEFKSKEVEGGKEMQKGLIQLAQSKACEIKKKCDQLEEHEEKTKTLIAELNSHKKIVDELQRQLGAKTEEVAREKELTENLFKKIEKLSLDISHYEQLLADEKKEKKCFLTKFEVFEENVSRLQEELTKKTEEVEEGRKLQEQLLQQIDFKSSEITKNKQEFEKEKQLLLDKVRGLEEKANELKKNFCEKSSKQGWGMDSNDKLLQQIEQKTAELMAEKKKRRDVIDAYKRLKSQYNYICAKFGLTTDKMTSEHKVEEESDSLTHRRNPIPFPDKHSDVSAAYCEINKMKKEVGLSDNLDNEKKAKSVQTSSFHSSSSGFIVTEKCPSNMKSAPIAGTKRPASSWRETRSRQYEGGPDPHDDFLDTPFENIRGNLNKVMKEDVHDRPDPAAKDMNLDSSDDETQDMNIDTGRQRQQNPVPTAGKQGFKYVEPVRKKVERENLKGVECKQCKKFYDAVLPSDGGKESDGSKKTLRCEHHEGVSRHRYKYIPPLTPEGFWNIGFESEM</sequence>
<dbReference type="GO" id="GO:0003684">
    <property type="term" value="F:damaged DNA binding"/>
    <property type="evidence" value="ECO:0007669"/>
    <property type="project" value="TreeGrafter"/>
</dbReference>
<dbReference type="InterPro" id="IPR013882">
    <property type="entry name" value="Ctp1_C"/>
</dbReference>